<proteinExistence type="predicted"/>
<gene>
    <name evidence="2" type="ORF">KFL_012550030</name>
</gene>
<dbReference type="EMBL" id="DF238204">
    <property type="protein sequence ID" value="GAQ93021.1"/>
    <property type="molecule type" value="Genomic_DNA"/>
</dbReference>
<organism evidence="2 3">
    <name type="scientific">Klebsormidium nitens</name>
    <name type="common">Green alga</name>
    <name type="synonym">Ulothrix nitens</name>
    <dbReference type="NCBI Taxonomy" id="105231"/>
    <lineage>
        <taxon>Eukaryota</taxon>
        <taxon>Viridiplantae</taxon>
        <taxon>Streptophyta</taxon>
        <taxon>Klebsormidiophyceae</taxon>
        <taxon>Klebsormidiales</taxon>
        <taxon>Klebsormidiaceae</taxon>
        <taxon>Klebsormidium</taxon>
    </lineage>
</organism>
<dbReference type="OrthoDB" id="413361at2759"/>
<feature type="compositionally biased region" description="Basic and acidic residues" evidence="1">
    <location>
        <begin position="300"/>
        <end position="309"/>
    </location>
</feature>
<evidence type="ECO:0000313" key="2">
    <source>
        <dbReference type="EMBL" id="GAQ93021.1"/>
    </source>
</evidence>
<evidence type="ECO:0000256" key="1">
    <source>
        <dbReference type="SAM" id="MobiDB-lite"/>
    </source>
</evidence>
<reference evidence="2 3" key="1">
    <citation type="journal article" date="2014" name="Nat. Commun.">
        <title>Klebsormidium flaccidum genome reveals primary factors for plant terrestrial adaptation.</title>
        <authorList>
            <person name="Hori K."/>
            <person name="Maruyama F."/>
            <person name="Fujisawa T."/>
            <person name="Togashi T."/>
            <person name="Yamamoto N."/>
            <person name="Seo M."/>
            <person name="Sato S."/>
            <person name="Yamada T."/>
            <person name="Mori H."/>
            <person name="Tajima N."/>
            <person name="Moriyama T."/>
            <person name="Ikeuchi M."/>
            <person name="Watanabe M."/>
            <person name="Wada H."/>
            <person name="Kobayashi K."/>
            <person name="Saito M."/>
            <person name="Masuda T."/>
            <person name="Sasaki-Sekimoto Y."/>
            <person name="Mashiguchi K."/>
            <person name="Awai K."/>
            <person name="Shimojima M."/>
            <person name="Masuda S."/>
            <person name="Iwai M."/>
            <person name="Nobusawa T."/>
            <person name="Narise T."/>
            <person name="Kondo S."/>
            <person name="Saito H."/>
            <person name="Sato R."/>
            <person name="Murakawa M."/>
            <person name="Ihara Y."/>
            <person name="Oshima-Yamada Y."/>
            <person name="Ohtaka K."/>
            <person name="Satoh M."/>
            <person name="Sonobe K."/>
            <person name="Ishii M."/>
            <person name="Ohtani R."/>
            <person name="Kanamori-Sato M."/>
            <person name="Honoki R."/>
            <person name="Miyazaki D."/>
            <person name="Mochizuki H."/>
            <person name="Umetsu J."/>
            <person name="Higashi K."/>
            <person name="Shibata D."/>
            <person name="Kamiya Y."/>
            <person name="Sato N."/>
            <person name="Nakamura Y."/>
            <person name="Tabata S."/>
            <person name="Ida S."/>
            <person name="Kurokawa K."/>
            <person name="Ohta H."/>
        </authorList>
    </citation>
    <scope>NUCLEOTIDE SEQUENCE [LARGE SCALE GENOMIC DNA]</scope>
    <source>
        <strain evidence="2 3">NIES-2285</strain>
    </source>
</reference>
<sequence length="319" mass="34649">MASEGGLSLVGAILLKLLVHEQKFYLPKEEGGGGSDSAVAHVAQRKGNEETSHGKDESRGKGLKCYNCEGSGSFELRCVTPTRECLMTPKNVMYVSRVAANLISVSKASKVACVLFKKNGKCELEVDGEVVLVARKVKGIYVVDRAVNAPSAKVVQMGALSEMEQKGAAPKEDKVLRESDERIMISRDVIFDKGEGNNGVVELSSGPTEGFLEEAQRRATALCRRPHTHASATERGRVACTIFKTDQSGQVSETVQKTTTEPREIADDIGMPTPASQRYSVRERHAPRGWYCANFAVDTKAGEHPKETEEQPATVIKKP</sequence>
<keyword evidence="3" id="KW-1185">Reference proteome</keyword>
<dbReference type="AlphaFoldDB" id="A0A1Y1IUI5"/>
<feature type="region of interest" description="Disordered" evidence="1">
    <location>
        <begin position="29"/>
        <end position="60"/>
    </location>
</feature>
<accession>A0A1Y1IUI5</accession>
<name>A0A1Y1IUI5_KLENI</name>
<dbReference type="Proteomes" id="UP000054558">
    <property type="component" value="Unassembled WGS sequence"/>
</dbReference>
<protein>
    <submittedName>
        <fullName evidence="2">Uncharacterized protein</fullName>
    </submittedName>
</protein>
<feature type="compositionally biased region" description="Basic and acidic residues" evidence="1">
    <location>
        <begin position="46"/>
        <end position="60"/>
    </location>
</feature>
<evidence type="ECO:0000313" key="3">
    <source>
        <dbReference type="Proteomes" id="UP000054558"/>
    </source>
</evidence>
<feature type="region of interest" description="Disordered" evidence="1">
    <location>
        <begin position="300"/>
        <end position="319"/>
    </location>
</feature>